<protein>
    <submittedName>
        <fullName evidence="1">Uncharacterized protein</fullName>
    </submittedName>
</protein>
<evidence type="ECO:0000313" key="2">
    <source>
        <dbReference type="Proteomes" id="UP000809621"/>
    </source>
</evidence>
<sequence length="96" mass="11093">MAKYQFFCQPGKERQNFTFLVMGTETFLEEKAQLLNSGLEVDGDVIFASTDREAIEKYTSHFTHLTEEMNNSHPESAAVNAFLQIAKAINQRWFKR</sequence>
<name>A0ABS2HDE0_9VIBR</name>
<dbReference type="Proteomes" id="UP000809621">
    <property type="component" value="Unassembled WGS sequence"/>
</dbReference>
<proteinExistence type="predicted"/>
<keyword evidence="2" id="KW-1185">Reference proteome</keyword>
<dbReference type="EMBL" id="JAFEUM010000001">
    <property type="protein sequence ID" value="MBM7035014.1"/>
    <property type="molecule type" value="Genomic_DNA"/>
</dbReference>
<accession>A0ABS2HDE0</accession>
<organism evidence="1 2">
    <name type="scientific">Vibrio ulleungensis</name>
    <dbReference type="NCBI Taxonomy" id="2807619"/>
    <lineage>
        <taxon>Bacteria</taxon>
        <taxon>Pseudomonadati</taxon>
        <taxon>Pseudomonadota</taxon>
        <taxon>Gammaproteobacteria</taxon>
        <taxon>Vibrionales</taxon>
        <taxon>Vibrionaceae</taxon>
        <taxon>Vibrio</taxon>
    </lineage>
</organism>
<evidence type="ECO:0000313" key="1">
    <source>
        <dbReference type="EMBL" id="MBM7035014.1"/>
    </source>
</evidence>
<dbReference type="RefSeq" id="WP_205156656.1">
    <property type="nucleotide sequence ID" value="NZ_JAFEUM010000001.1"/>
</dbReference>
<gene>
    <name evidence="1" type="ORF">JQC93_01240</name>
</gene>
<reference evidence="1 2" key="1">
    <citation type="submission" date="2021-02" db="EMBL/GenBank/DDBJ databases">
        <authorList>
            <person name="Park J.-S."/>
        </authorList>
    </citation>
    <scope>NUCLEOTIDE SEQUENCE [LARGE SCALE GENOMIC DNA]</scope>
    <source>
        <strain evidence="1 2">188UL20-2</strain>
    </source>
</reference>
<comment type="caution">
    <text evidence="1">The sequence shown here is derived from an EMBL/GenBank/DDBJ whole genome shotgun (WGS) entry which is preliminary data.</text>
</comment>